<keyword evidence="2" id="KW-1185">Reference proteome</keyword>
<proteinExistence type="predicted"/>
<accession>A0ABX1AXV2</accession>
<evidence type="ECO:0000313" key="2">
    <source>
        <dbReference type="Proteomes" id="UP000696294"/>
    </source>
</evidence>
<name>A0ABX1AXV2_9ACTN</name>
<evidence type="ECO:0000313" key="1">
    <source>
        <dbReference type="EMBL" id="NJP89477.1"/>
    </source>
</evidence>
<organism evidence="1 2">
    <name type="scientific">Nonomuraea composti</name>
    <dbReference type="NCBI Taxonomy" id="2720023"/>
    <lineage>
        <taxon>Bacteria</taxon>
        <taxon>Bacillati</taxon>
        <taxon>Actinomycetota</taxon>
        <taxon>Actinomycetes</taxon>
        <taxon>Streptosporangiales</taxon>
        <taxon>Streptosporangiaceae</taxon>
        <taxon>Nonomuraea</taxon>
    </lineage>
</organism>
<gene>
    <name evidence="1" type="ORF">HCN51_08460</name>
</gene>
<protein>
    <submittedName>
        <fullName evidence="1">Uncharacterized protein</fullName>
    </submittedName>
</protein>
<comment type="caution">
    <text evidence="1">The sequence shown here is derived from an EMBL/GenBank/DDBJ whole genome shotgun (WGS) entry which is preliminary data.</text>
</comment>
<reference evidence="1 2" key="1">
    <citation type="submission" date="2020-03" db="EMBL/GenBank/DDBJ databases">
        <title>WGS of actinomycetes isolated from Thailand.</title>
        <authorList>
            <person name="Thawai C."/>
        </authorList>
    </citation>
    <scope>NUCLEOTIDE SEQUENCE [LARGE SCALE GENOMIC DNA]</scope>
    <source>
        <strain evidence="1 2">FMUSA5-5</strain>
    </source>
</reference>
<sequence>MKLVVHEFEPGWDAYTERSGHQTCRWARSAVLEDVAHDAGSVGGGADVLRPAALPEWSHAFMRALEGAKASL</sequence>
<dbReference type="EMBL" id="JAATEP010000004">
    <property type="protein sequence ID" value="NJP89477.1"/>
    <property type="molecule type" value="Genomic_DNA"/>
</dbReference>
<dbReference type="Proteomes" id="UP000696294">
    <property type="component" value="Unassembled WGS sequence"/>
</dbReference>
<dbReference type="RefSeq" id="WP_168008422.1">
    <property type="nucleotide sequence ID" value="NZ_JAATEP010000004.1"/>
</dbReference>